<dbReference type="GeneID" id="97134898"/>
<evidence type="ECO:0000313" key="4">
    <source>
        <dbReference type="Proteomes" id="UP000577724"/>
    </source>
</evidence>
<reference evidence="3 4" key="1">
    <citation type="submission" date="2020-05" db="EMBL/GenBank/DDBJ databases">
        <title>Genome Sequencing of Type Strains.</title>
        <authorList>
            <person name="Lemaire J.F."/>
            <person name="Inderbitzin P."/>
            <person name="Gregorio O.A."/>
            <person name="Collins S.B."/>
            <person name="Wespe N."/>
            <person name="Knight-Connoni V."/>
        </authorList>
    </citation>
    <scope>NUCLEOTIDE SEQUENCE [LARGE SCALE GENOMIC DNA]</scope>
    <source>
        <strain evidence="3 4">DSM 19942</strain>
    </source>
</reference>
<keyword evidence="2" id="KW-0812">Transmembrane</keyword>
<accession>A0ABX2MVV9</accession>
<feature type="transmembrane region" description="Helical" evidence="2">
    <location>
        <begin position="371"/>
        <end position="390"/>
    </location>
</feature>
<comment type="caution">
    <text evidence="3">The sequence shown here is derived from an EMBL/GenBank/DDBJ whole genome shotgun (WGS) entry which is preliminary data.</text>
</comment>
<keyword evidence="2" id="KW-1133">Transmembrane helix</keyword>
<sequence>MYAMFARLYIMSNNMVQQFQNLPTVINSVFNPGNLSRIQLAGNLLQGVSEEQAKVNAAFTEGAQRVRSWISMIKSAGQAVLVPAAQEEDLKHRYMSTTGDDAQGETIFNRYRAEAFKSGQNVTDALKGALSLIPYAQNTDQVDQLRDMTKRLSMLSPDGKSMSDASSALVAAMNGDNGELANSFNIPAEALSGAGLQQTIDSSNLDGFITKLDVILQKQGYTQQAFDTMLDSPLQKWNALVNQFNGVLRQIGQAALVALTPLLDRLNEAFANGEFTLIIEWISNAFTVAANALTMLVNGILYLAAVIQQNWDIIQPILMALAIVVLALVIAQVYSLVAAWLLLNWPILLAIAAIAAVIGILNMMGMSGTQILGVIIGSFMMLGEIVRVVVATVWNLFASLGEAIVNFFIDPVYAIQKLFKDMGIFILDIFYNVVTVIEDAMERINGGLNSLIKLVNKTFGFNIGLFQESDINLGGKQIKEWKKGLESWEPTSDKDVKTFFKMDGEYNPKAFEDGQQVAEDLLSGFSSTSNADSKDKGLPGGNFGKDFTPEIPKTPPMPSIPTAPVPTVVPNNNMSNINKINNIGQVDKIGDVDGTVDVTSEDLKLMRELAEMQAIQRFVSLTPTVQVTTGDINSGHDVDSIISKITDGLNSQIVSSAQGVYG</sequence>
<evidence type="ECO:0000256" key="1">
    <source>
        <dbReference type="SAM" id="MobiDB-lite"/>
    </source>
</evidence>
<feature type="transmembrane region" description="Helical" evidence="2">
    <location>
        <begin position="281"/>
        <end position="305"/>
    </location>
</feature>
<dbReference type="Proteomes" id="UP000577724">
    <property type="component" value="Unassembled WGS sequence"/>
</dbReference>
<keyword evidence="4" id="KW-1185">Reference proteome</keyword>
<gene>
    <name evidence="3" type="ORF">HP548_29455</name>
</gene>
<name>A0ABX2MVV9_9BACL</name>
<keyword evidence="2" id="KW-0472">Membrane</keyword>
<evidence type="ECO:0000313" key="3">
    <source>
        <dbReference type="EMBL" id="NUU58218.1"/>
    </source>
</evidence>
<organism evidence="3 4">
    <name type="scientific">Paenibacillus taichungensis</name>
    <dbReference type="NCBI Taxonomy" id="484184"/>
    <lineage>
        <taxon>Bacteria</taxon>
        <taxon>Bacillati</taxon>
        <taxon>Bacillota</taxon>
        <taxon>Bacilli</taxon>
        <taxon>Bacillales</taxon>
        <taxon>Paenibacillaceae</taxon>
        <taxon>Paenibacillus</taxon>
    </lineage>
</organism>
<proteinExistence type="predicted"/>
<dbReference type="EMBL" id="JABMCC010000121">
    <property type="protein sequence ID" value="NUU58218.1"/>
    <property type="molecule type" value="Genomic_DNA"/>
</dbReference>
<dbReference type="RefSeq" id="WP_217504859.1">
    <property type="nucleotide sequence ID" value="NZ_CBCRYD010000008.1"/>
</dbReference>
<feature type="transmembrane region" description="Helical" evidence="2">
    <location>
        <begin position="317"/>
        <end position="337"/>
    </location>
</feature>
<evidence type="ECO:0000256" key="2">
    <source>
        <dbReference type="SAM" id="Phobius"/>
    </source>
</evidence>
<feature type="transmembrane region" description="Helical" evidence="2">
    <location>
        <begin position="343"/>
        <end position="364"/>
    </location>
</feature>
<feature type="region of interest" description="Disordered" evidence="1">
    <location>
        <begin position="525"/>
        <end position="558"/>
    </location>
</feature>
<protein>
    <submittedName>
        <fullName evidence="3">Uncharacterized protein</fullName>
    </submittedName>
</protein>